<dbReference type="EMBL" id="MSDU01000006">
    <property type="protein sequence ID" value="OLN23642.1"/>
    <property type="molecule type" value="Genomic_DNA"/>
</dbReference>
<name>A0A1Q8Q8L8_9BACI</name>
<dbReference type="AlphaFoldDB" id="A0A1Q8Q8L8"/>
<organism evidence="1 2">
    <name type="scientific">Domibacillus antri</name>
    <dbReference type="NCBI Taxonomy" id="1714264"/>
    <lineage>
        <taxon>Bacteria</taxon>
        <taxon>Bacillati</taxon>
        <taxon>Bacillota</taxon>
        <taxon>Bacilli</taxon>
        <taxon>Bacillales</taxon>
        <taxon>Bacillaceae</taxon>
        <taxon>Domibacillus</taxon>
    </lineage>
</organism>
<dbReference type="Proteomes" id="UP000185568">
    <property type="component" value="Unassembled WGS sequence"/>
</dbReference>
<comment type="caution">
    <text evidence="1">The sequence shown here is derived from an EMBL/GenBank/DDBJ whole genome shotgun (WGS) entry which is preliminary data.</text>
</comment>
<evidence type="ECO:0000313" key="2">
    <source>
        <dbReference type="Proteomes" id="UP000185568"/>
    </source>
</evidence>
<reference evidence="1 2" key="1">
    <citation type="submission" date="2016-12" db="EMBL/GenBank/DDBJ databases">
        <title>Domibacillus antri genome sequencing.</title>
        <authorList>
            <person name="Verma A."/>
            <person name="Krishnamurthi S."/>
        </authorList>
    </citation>
    <scope>NUCLEOTIDE SEQUENCE [LARGE SCALE GENOMIC DNA]</scope>
    <source>
        <strain evidence="1 2">XD80</strain>
    </source>
</reference>
<accession>A0A1Q8Q8L8</accession>
<evidence type="ECO:0000313" key="1">
    <source>
        <dbReference type="EMBL" id="OLN23642.1"/>
    </source>
</evidence>
<dbReference type="STRING" id="1714264.BTO30_03480"/>
<sequence length="63" mass="7416">MELSSKCGNLKEKERLLEELNRHTPGVNLFAENEPVHLQWAGLFCYNGKIFEKRRSLLFEIHT</sequence>
<proteinExistence type="predicted"/>
<gene>
    <name evidence="1" type="ORF">BTO30_03480</name>
</gene>
<keyword evidence="2" id="KW-1185">Reference proteome</keyword>
<protein>
    <submittedName>
        <fullName evidence="1">Uncharacterized protein</fullName>
    </submittedName>
</protein>